<comment type="caution">
    <text evidence="1">The sequence shown here is derived from an EMBL/GenBank/DDBJ whole genome shotgun (WGS) entry which is preliminary data.</text>
</comment>
<organism evidence="1 2">
    <name type="scientific">Naganishia cerealis</name>
    <dbReference type="NCBI Taxonomy" id="610337"/>
    <lineage>
        <taxon>Eukaryota</taxon>
        <taxon>Fungi</taxon>
        <taxon>Dikarya</taxon>
        <taxon>Basidiomycota</taxon>
        <taxon>Agaricomycotina</taxon>
        <taxon>Tremellomycetes</taxon>
        <taxon>Filobasidiales</taxon>
        <taxon>Filobasidiaceae</taxon>
        <taxon>Naganishia</taxon>
    </lineage>
</organism>
<evidence type="ECO:0000313" key="1">
    <source>
        <dbReference type="EMBL" id="KAJ9111349.1"/>
    </source>
</evidence>
<proteinExistence type="predicted"/>
<dbReference type="EMBL" id="JASBWR010000008">
    <property type="protein sequence ID" value="KAJ9111349.1"/>
    <property type="molecule type" value="Genomic_DNA"/>
</dbReference>
<name>A0ACC2WJF8_9TREE</name>
<sequence>MLVWTPKPPYGIFFTDNVSEFLSHRGRPTASSSKMHQDSRSVTSSSPHLTTTIELGHDSNEENAHKYIDSTNSYAAETVFLSSPENETFVIPHWDRSVAQGGVGNAARRILQRLRNLVRLNALIRSPEDNYTVLEKKARDRSAVYHPLTRPPRWRPMGMYKSVTLIILAAFLFAHTYFGYFPDIFSADLSSETSFTQNRFSHIQQRKSPAQQDGWNPRKHKHDADGSQAHVASHTGRHETKNGLLRVDLNLPGSQHPISQLIDKSQEKWEAKKAKQSTTLKQAVEEYKKRHRGKLPPKGFDKWWKFVIKHNVPLVDEYDNIMRDLSLFGAFSPKELNKRLDRSSKLPDTFTLSFHGGKISTERTQGKIPAGEGNSRIAGQVDLLKEFDVASWLSDCRLAISLHDDPRTLIGYEHRSELISRVEELEFSDNAREINPGEKGWHLACPYSSNARNMRNPQAGMKPDGKHLVADMSSQMDLCTHPYNIPLNGITGRGDKHMDDRLLPIFSLSKTSLNADILIVPTEQWTNSVPLVPWNERKHSKLLWRGSNTGTHYSKSIPWRNSQRIRFVNETRPNAEGAIEYLPPPYHLQQQDSLGAAIIHADKAELNEKFFDVAFVGSPIQCDKQDGTCEELEKSFDFKQTKMSLRESLDFKYVLDILNAVADSSESTLKAEWWNDRSQAWVHYVPVQLDNSDLYDTLAYFRGDEDGNNGDDEAAYKIAAAGRSWFETHIRREDMAAYASRLYLEWARLLANDRGDMDFAYSPRMEIPRGT</sequence>
<keyword evidence="2" id="KW-1185">Reference proteome</keyword>
<reference evidence="1" key="1">
    <citation type="submission" date="2023-04" db="EMBL/GenBank/DDBJ databases">
        <title>Draft Genome sequencing of Naganishia species isolated from polar environments using Oxford Nanopore Technology.</title>
        <authorList>
            <person name="Leo P."/>
            <person name="Venkateswaran K."/>
        </authorList>
    </citation>
    <scope>NUCLEOTIDE SEQUENCE</scope>
    <source>
        <strain evidence="1">MNA-CCFEE 5261</strain>
    </source>
</reference>
<protein>
    <submittedName>
        <fullName evidence="1">Uncharacterized protein</fullName>
    </submittedName>
</protein>
<gene>
    <name evidence="1" type="ORF">QFC19_001117</name>
</gene>
<accession>A0ACC2WJF8</accession>
<dbReference type="Proteomes" id="UP001241377">
    <property type="component" value="Unassembled WGS sequence"/>
</dbReference>
<evidence type="ECO:0000313" key="2">
    <source>
        <dbReference type="Proteomes" id="UP001241377"/>
    </source>
</evidence>